<dbReference type="InterPro" id="IPR047187">
    <property type="entry name" value="SF1_C_Upf1"/>
</dbReference>
<proteinExistence type="predicted"/>
<evidence type="ECO:0000256" key="1">
    <source>
        <dbReference type="ARBA" id="ARBA00022723"/>
    </source>
</evidence>
<feature type="domain" description="NF-X1-type" evidence="6">
    <location>
        <begin position="1283"/>
        <end position="1306"/>
    </location>
</feature>
<dbReference type="GO" id="GO:0031380">
    <property type="term" value="C:nuclear RNA-directed RNA polymerase complex"/>
    <property type="evidence" value="ECO:0007669"/>
    <property type="project" value="TreeGrafter"/>
</dbReference>
<dbReference type="CDD" id="cd18808">
    <property type="entry name" value="SF1_C_Upf1"/>
    <property type="match status" value="1"/>
</dbReference>
<feature type="domain" description="NF-X1-type" evidence="6">
    <location>
        <begin position="1170"/>
        <end position="1196"/>
    </location>
</feature>
<dbReference type="SUPFAM" id="SSF52540">
    <property type="entry name" value="P-loop containing nucleoside triphosphate hydrolases"/>
    <property type="match status" value="1"/>
</dbReference>
<dbReference type="InterPro" id="IPR041677">
    <property type="entry name" value="DNA2/NAM7_AAA_11"/>
</dbReference>
<feature type="domain" description="NF-X1-type" evidence="6">
    <location>
        <begin position="1315"/>
        <end position="1337"/>
    </location>
</feature>
<accession>A0A8J6HU02</accession>
<evidence type="ECO:0000313" key="8">
    <source>
        <dbReference type="Proteomes" id="UP000719412"/>
    </source>
</evidence>
<dbReference type="PANTHER" id="PTHR10887:SF341">
    <property type="entry name" value="NFX1-TYPE ZINC FINGER-CONTAINING PROTEIN 1"/>
    <property type="match status" value="1"/>
</dbReference>
<feature type="domain" description="NF-X1-type" evidence="6">
    <location>
        <begin position="1228"/>
        <end position="1247"/>
    </location>
</feature>
<dbReference type="Pfam" id="PF13086">
    <property type="entry name" value="AAA_11"/>
    <property type="match status" value="1"/>
</dbReference>
<evidence type="ECO:0000256" key="5">
    <source>
        <dbReference type="SAM" id="MobiDB-lite"/>
    </source>
</evidence>
<feature type="compositionally biased region" description="Basic and acidic residues" evidence="5">
    <location>
        <begin position="226"/>
        <end position="237"/>
    </location>
</feature>
<dbReference type="EMBL" id="JABDTM020014184">
    <property type="protein sequence ID" value="KAH0819588.1"/>
    <property type="molecule type" value="Genomic_DNA"/>
</dbReference>
<evidence type="ECO:0000259" key="6">
    <source>
        <dbReference type="SMART" id="SM00438"/>
    </source>
</evidence>
<feature type="domain" description="NF-X1-type" evidence="6">
    <location>
        <begin position="1255"/>
        <end position="1278"/>
    </location>
</feature>
<evidence type="ECO:0000313" key="7">
    <source>
        <dbReference type="EMBL" id="KAH0819588.1"/>
    </source>
</evidence>
<dbReference type="CDD" id="cd06008">
    <property type="entry name" value="NF-X1-zinc-finger"/>
    <property type="match status" value="1"/>
</dbReference>
<dbReference type="InterPro" id="IPR041679">
    <property type="entry name" value="DNA2/NAM7-like_C"/>
</dbReference>
<dbReference type="InterPro" id="IPR027417">
    <property type="entry name" value="P-loop_NTPase"/>
</dbReference>
<dbReference type="InterPro" id="IPR045055">
    <property type="entry name" value="DNA2/NAM7-like"/>
</dbReference>
<dbReference type="Proteomes" id="UP000719412">
    <property type="component" value="Unassembled WGS sequence"/>
</dbReference>
<keyword evidence="4" id="KW-0862">Zinc</keyword>
<protein>
    <recommendedName>
        <fullName evidence="6">NF-X1-type domain-containing protein</fullName>
    </recommendedName>
</protein>
<keyword evidence="1" id="KW-0479">Metal-binding</keyword>
<reference evidence="7" key="2">
    <citation type="submission" date="2021-08" db="EMBL/GenBank/DDBJ databases">
        <authorList>
            <person name="Eriksson T."/>
        </authorList>
    </citation>
    <scope>NUCLEOTIDE SEQUENCE</scope>
    <source>
        <strain evidence="7">Stoneville</strain>
        <tissue evidence="7">Whole head</tissue>
    </source>
</reference>
<evidence type="ECO:0000256" key="2">
    <source>
        <dbReference type="ARBA" id="ARBA00022737"/>
    </source>
</evidence>
<dbReference type="GO" id="GO:0008270">
    <property type="term" value="F:zinc ion binding"/>
    <property type="evidence" value="ECO:0007669"/>
    <property type="project" value="UniProtKB-KW"/>
</dbReference>
<keyword evidence="8" id="KW-1185">Reference proteome</keyword>
<feature type="region of interest" description="Disordered" evidence="5">
    <location>
        <begin position="226"/>
        <end position="248"/>
    </location>
</feature>
<comment type="caution">
    <text evidence="7">The sequence shown here is derived from an EMBL/GenBank/DDBJ whole genome shotgun (WGS) entry which is preliminary data.</text>
</comment>
<dbReference type="GO" id="GO:0004386">
    <property type="term" value="F:helicase activity"/>
    <property type="evidence" value="ECO:0007669"/>
    <property type="project" value="InterPro"/>
</dbReference>
<keyword evidence="2" id="KW-0677">Repeat</keyword>
<organism evidence="7 8">
    <name type="scientific">Tenebrio molitor</name>
    <name type="common">Yellow mealworm beetle</name>
    <dbReference type="NCBI Taxonomy" id="7067"/>
    <lineage>
        <taxon>Eukaryota</taxon>
        <taxon>Metazoa</taxon>
        <taxon>Ecdysozoa</taxon>
        <taxon>Arthropoda</taxon>
        <taxon>Hexapoda</taxon>
        <taxon>Insecta</taxon>
        <taxon>Pterygota</taxon>
        <taxon>Neoptera</taxon>
        <taxon>Endopterygota</taxon>
        <taxon>Coleoptera</taxon>
        <taxon>Polyphaga</taxon>
        <taxon>Cucujiformia</taxon>
        <taxon>Tenebrionidae</taxon>
        <taxon>Tenebrio</taxon>
    </lineage>
</organism>
<gene>
    <name evidence="7" type="ORF">GEV33_003202</name>
</gene>
<sequence length="1359" mass="157577">METIRLMALDFSKDGPEDLMLDKKTETIEPVVLDFAEIDPEDRILNEKFCPASLIELNIARMASGNDPEKIILTLLKERDGFLRLLEKDLSGDFVVLIIKILHQVCQSSFSDTKYTILHSSFKEKFVDKLRTFVALLPTQDALQRRTSNYFWQDPNEFWRNLIEICEDLLHTTPTFACKTLPVLLTSLKVYVPTIEQIHQIEVADDLKKKVERMLDVVQSVIKEDEDKKKSSQKDSADGETAEPPDDFRKISVYPSAEEIVGGRGFLRENVVKGPYQNVQHYLDVQFRLLREDFVGPLRDGIANYRSSAPTNHFENVKVHKGIQFVNAETINEHYCFRIQFMSKKKTLNFEHSKRFMYGSLLCFSKDNFHSLIFGKVAQRKIEDLQKGQVIVAFDQKLDVDYRNNYLMVECSVYFEPYYHVLTVLQAMTEEIFPMERYIIRVISSVQPPEYITGPECTYTIEGHDFHPLSEWPNENFYNFNDSQLVAFKAAITQEISVIQGPPGTGKTYLGLKVAETLLKNDEWWYDATPMLVICFTNHALDQFLEGLIPFTKRIIRVGGQSKNTKLDTFNLRNNTERDGAVVAKRFEVQRCLREIKSTTEHLQEIEYYNSVLAFHLFERVVQHFSETWFAKRGNNIMHWLLEGANCGQDLSRVQANLNVLQEEENFYKIGINDDFKEYGQIEAENDFNGHFVSTFDSIFEEILNSSFRMNRSSFLITLSSIREELRSLEDTLLRSRQIENPSLQQLITEEETHFQLVELRNIFDYLKLKLSEGRRLQGDVEIPERIDLKNPYNMKYEDRWKLYFHWLNLYKNYESDVLRMTSEDFPGVYKEYEQMREIEDVRTMKDALVVGMTTTSAARLRSSLQTLKNPIVIVEEAAEVLEAHIVTSITKHCKHLILIGDHKQLRPNTANYSMEKKYHLGTSLFERMIINDVHCYTLNVQHRMRPEISCLIRPTIYDFLEDHPSVHHRPSITGIDNCVFFVDHSHPEDTCEGSSKRNPHEVSFFIYLARHLVLNGYNPANITILAAYLGQFFAFQKEKKDHIDLLRDMRIAVLDNYQGEESDIILLSLVRNNDENKIGFLSIENRVCVALSRAKNGLYIMGNMSQLCSDSKLWRQIKTTLEKQKALGAELPLRCCIHQDQVTRVKSHVDFYAVAEGGCSKRCEMDLQCGHKCTYLCHIRDRSHVTYKCHSICNKNLCTKDEAHVCKKMCYEDCGPCTYQVQTTLPCGHEVSIPCHVDTDTYKCSVSVTTELPCGHTTEKPCHCDRETYRCPHICDVQVQPCGHACELLCHIRKDPDHQEYKCKKPCAKYMKGCTAMEEDHRCKRLCHEECDPCDEDKPDMQASHQCQMFGTGRPQTV</sequence>
<dbReference type="InterPro" id="IPR057373">
    <property type="entry name" value="ZNFX1"/>
</dbReference>
<dbReference type="Gene3D" id="3.40.50.300">
    <property type="entry name" value="P-loop containing nucleotide triphosphate hydrolases"/>
    <property type="match status" value="3"/>
</dbReference>
<dbReference type="PANTHER" id="PTHR10887">
    <property type="entry name" value="DNA2/NAM7 HELICASE FAMILY"/>
    <property type="match status" value="1"/>
</dbReference>
<evidence type="ECO:0000256" key="3">
    <source>
        <dbReference type="ARBA" id="ARBA00022771"/>
    </source>
</evidence>
<dbReference type="Pfam" id="PF25396">
    <property type="entry name" value="ZNFX1"/>
    <property type="match status" value="1"/>
</dbReference>
<dbReference type="SMART" id="SM00438">
    <property type="entry name" value="ZnF_NFX"/>
    <property type="match status" value="5"/>
</dbReference>
<reference evidence="7" key="1">
    <citation type="journal article" date="2020" name="J Insects Food Feed">
        <title>The yellow mealworm (Tenebrio molitor) genome: a resource for the emerging insects as food and feed industry.</title>
        <authorList>
            <person name="Eriksson T."/>
            <person name="Andere A."/>
            <person name="Kelstrup H."/>
            <person name="Emery V."/>
            <person name="Picard C."/>
        </authorList>
    </citation>
    <scope>NUCLEOTIDE SEQUENCE</scope>
    <source>
        <strain evidence="7">Stoneville</strain>
        <tissue evidence="7">Whole head</tissue>
    </source>
</reference>
<name>A0A8J6HU02_TENMO</name>
<dbReference type="FunFam" id="3.40.50.300:FF:001366">
    <property type="entry name" value="ATP binding protein, putative"/>
    <property type="match status" value="1"/>
</dbReference>
<dbReference type="GO" id="GO:0031048">
    <property type="term" value="P:regulatory ncRNA-mediated heterochromatin formation"/>
    <property type="evidence" value="ECO:0007669"/>
    <property type="project" value="TreeGrafter"/>
</dbReference>
<evidence type="ECO:0000256" key="4">
    <source>
        <dbReference type="ARBA" id="ARBA00022833"/>
    </source>
</evidence>
<dbReference type="InterPro" id="IPR000967">
    <property type="entry name" value="Znf_NFX1"/>
</dbReference>
<keyword evidence="3" id="KW-0863">Zinc-finger</keyword>
<dbReference type="Pfam" id="PF13087">
    <property type="entry name" value="AAA_12"/>
    <property type="match status" value="1"/>
</dbReference>